<reference evidence="2 3" key="1">
    <citation type="submission" date="2016-11" db="EMBL/GenBank/DDBJ databases">
        <authorList>
            <person name="Jaros S."/>
            <person name="Januszkiewicz K."/>
            <person name="Wedrychowicz H."/>
        </authorList>
    </citation>
    <scope>NUCLEOTIDE SEQUENCE [LARGE SCALE GENOMIC DNA]</scope>
    <source>
        <strain evidence="2 3">DSM 44523</strain>
    </source>
</reference>
<feature type="region of interest" description="Disordered" evidence="1">
    <location>
        <begin position="106"/>
        <end position="142"/>
    </location>
</feature>
<dbReference type="RefSeq" id="WP_073489072.1">
    <property type="nucleotide sequence ID" value="NZ_FQVN01000013.1"/>
</dbReference>
<sequence length="142" mass="15904">MTDTTTPPTPPERPHRSTAVSQRLARMRRRQAELDAARREAERREEHALRTWAGLAEKDARLHRELAEVRRDMAVAVRTLRDVGRRRDEIAVLLDLRLTQVDQLLHTPHGVSRAPSPPARPPQPQAHPAPPTGPDPTSGTAP</sequence>
<dbReference type="Proteomes" id="UP000184501">
    <property type="component" value="Unassembled WGS sequence"/>
</dbReference>
<feature type="compositionally biased region" description="Pro residues" evidence="1">
    <location>
        <begin position="115"/>
        <end position="134"/>
    </location>
</feature>
<feature type="region of interest" description="Disordered" evidence="1">
    <location>
        <begin position="1"/>
        <end position="46"/>
    </location>
</feature>
<protein>
    <submittedName>
        <fullName evidence="2">Uncharacterized protein</fullName>
    </submittedName>
</protein>
<dbReference type="STRING" id="2017.SAMN05444320_11337"/>
<proteinExistence type="predicted"/>
<accession>A0A1M5M969</accession>
<name>A0A1M5M969_STRHI</name>
<dbReference type="EMBL" id="FQVN01000013">
    <property type="protein sequence ID" value="SHG73810.1"/>
    <property type="molecule type" value="Genomic_DNA"/>
</dbReference>
<gene>
    <name evidence="2" type="ORF">SAMN05444320_11337</name>
</gene>
<evidence type="ECO:0000256" key="1">
    <source>
        <dbReference type="SAM" id="MobiDB-lite"/>
    </source>
</evidence>
<keyword evidence="3" id="KW-1185">Reference proteome</keyword>
<feature type="compositionally biased region" description="Basic and acidic residues" evidence="1">
    <location>
        <begin position="30"/>
        <end position="46"/>
    </location>
</feature>
<organism evidence="2 3">
    <name type="scientific">Streptoalloteichus hindustanus</name>
    <dbReference type="NCBI Taxonomy" id="2017"/>
    <lineage>
        <taxon>Bacteria</taxon>
        <taxon>Bacillati</taxon>
        <taxon>Actinomycetota</taxon>
        <taxon>Actinomycetes</taxon>
        <taxon>Pseudonocardiales</taxon>
        <taxon>Pseudonocardiaceae</taxon>
        <taxon>Streptoalloteichus</taxon>
    </lineage>
</organism>
<dbReference type="AlphaFoldDB" id="A0A1M5M969"/>
<evidence type="ECO:0000313" key="3">
    <source>
        <dbReference type="Proteomes" id="UP000184501"/>
    </source>
</evidence>
<evidence type="ECO:0000313" key="2">
    <source>
        <dbReference type="EMBL" id="SHG73810.1"/>
    </source>
</evidence>